<proteinExistence type="inferred from homology"/>
<evidence type="ECO:0000256" key="2">
    <source>
        <dbReference type="ARBA" id="ARBA00023008"/>
    </source>
</evidence>
<dbReference type="Pfam" id="PF02630">
    <property type="entry name" value="SCO1-SenC"/>
    <property type="match status" value="1"/>
</dbReference>
<evidence type="ECO:0000313" key="5">
    <source>
        <dbReference type="EMBL" id="MFC3149216.1"/>
    </source>
</evidence>
<dbReference type="RefSeq" id="WP_377305810.1">
    <property type="nucleotide sequence ID" value="NZ_CP180191.1"/>
</dbReference>
<dbReference type="PROSITE" id="PS51257">
    <property type="entry name" value="PROKAR_LIPOPROTEIN"/>
    <property type="match status" value="1"/>
</dbReference>
<evidence type="ECO:0000313" key="6">
    <source>
        <dbReference type="Proteomes" id="UP001595556"/>
    </source>
</evidence>
<dbReference type="PANTHER" id="PTHR12151">
    <property type="entry name" value="ELECTRON TRANSPORT PROTIN SCO1/SENC FAMILY MEMBER"/>
    <property type="match status" value="1"/>
</dbReference>
<dbReference type="PROSITE" id="PS51352">
    <property type="entry name" value="THIOREDOXIN_2"/>
    <property type="match status" value="1"/>
</dbReference>
<dbReference type="InterPro" id="IPR036249">
    <property type="entry name" value="Thioredoxin-like_sf"/>
</dbReference>
<keyword evidence="6" id="KW-1185">Reference proteome</keyword>
<organism evidence="5 6">
    <name type="scientific">Piscinibacterium candidicorallinum</name>
    <dbReference type="NCBI Taxonomy" id="1793872"/>
    <lineage>
        <taxon>Bacteria</taxon>
        <taxon>Pseudomonadati</taxon>
        <taxon>Pseudomonadota</taxon>
        <taxon>Betaproteobacteria</taxon>
        <taxon>Burkholderiales</taxon>
        <taxon>Piscinibacterium</taxon>
    </lineage>
</organism>
<feature type="chain" id="PRO_5046751961" evidence="3">
    <location>
        <begin position="20"/>
        <end position="195"/>
    </location>
</feature>
<gene>
    <name evidence="5" type="ORF">ACFOEN_16460</name>
</gene>
<protein>
    <submittedName>
        <fullName evidence="5">SCO family protein</fullName>
    </submittedName>
</protein>
<reference evidence="6" key="1">
    <citation type="journal article" date="2019" name="Int. J. Syst. Evol. Microbiol.">
        <title>The Global Catalogue of Microorganisms (GCM) 10K type strain sequencing project: providing services to taxonomists for standard genome sequencing and annotation.</title>
        <authorList>
            <consortium name="The Broad Institute Genomics Platform"/>
            <consortium name="The Broad Institute Genome Sequencing Center for Infectious Disease"/>
            <person name="Wu L."/>
            <person name="Ma J."/>
        </authorList>
    </citation>
    <scope>NUCLEOTIDE SEQUENCE [LARGE SCALE GENOMIC DNA]</scope>
    <source>
        <strain evidence="6">KCTC 52168</strain>
    </source>
</reference>
<dbReference type="SUPFAM" id="SSF52833">
    <property type="entry name" value="Thioredoxin-like"/>
    <property type="match status" value="1"/>
</dbReference>
<dbReference type="InterPro" id="IPR013766">
    <property type="entry name" value="Thioredoxin_domain"/>
</dbReference>
<comment type="caution">
    <text evidence="5">The sequence shown here is derived from an EMBL/GenBank/DDBJ whole genome shotgun (WGS) entry which is preliminary data.</text>
</comment>
<accession>A0ABV7HCB6</accession>
<name>A0ABV7HCB6_9BURK</name>
<keyword evidence="2" id="KW-0186">Copper</keyword>
<evidence type="ECO:0000256" key="3">
    <source>
        <dbReference type="SAM" id="SignalP"/>
    </source>
</evidence>
<keyword evidence="3" id="KW-0732">Signal</keyword>
<evidence type="ECO:0000256" key="1">
    <source>
        <dbReference type="ARBA" id="ARBA00010996"/>
    </source>
</evidence>
<dbReference type="CDD" id="cd02968">
    <property type="entry name" value="SCO"/>
    <property type="match status" value="1"/>
</dbReference>
<feature type="domain" description="Thioredoxin" evidence="4">
    <location>
        <begin position="16"/>
        <end position="194"/>
    </location>
</feature>
<dbReference type="Proteomes" id="UP001595556">
    <property type="component" value="Unassembled WGS sequence"/>
</dbReference>
<sequence>MLRRTLLAASLHALLAACAPSKPSFNNTDITGSTVGGNFSLIDHTGTPRTLADYKGKVVAIFFGFTRCPDICPANMLEWAEIMKQLGPDADRVQVLFVTVDPERDTQQVLAGYVPAFDKRFVGLYAKDAAATKAVADTFKVFYAKAGDTSGMNYTIDHTAASYVLDATGKPRLYVKHGQANVEKTVADIRTLLKG</sequence>
<dbReference type="EMBL" id="JBHRTI010000010">
    <property type="protein sequence ID" value="MFC3149216.1"/>
    <property type="molecule type" value="Genomic_DNA"/>
</dbReference>
<evidence type="ECO:0000259" key="4">
    <source>
        <dbReference type="PROSITE" id="PS51352"/>
    </source>
</evidence>
<comment type="similarity">
    <text evidence="1">Belongs to the SCO1/2 family.</text>
</comment>
<feature type="signal peptide" evidence="3">
    <location>
        <begin position="1"/>
        <end position="19"/>
    </location>
</feature>
<dbReference type="PANTHER" id="PTHR12151:SF25">
    <property type="entry name" value="LINALOOL DEHYDRATASE_ISOMERASE DOMAIN-CONTAINING PROTEIN"/>
    <property type="match status" value="1"/>
</dbReference>
<dbReference type="Gene3D" id="3.40.30.10">
    <property type="entry name" value="Glutaredoxin"/>
    <property type="match status" value="1"/>
</dbReference>
<dbReference type="InterPro" id="IPR003782">
    <property type="entry name" value="SCO1/SenC"/>
</dbReference>